<dbReference type="Pfam" id="PF09404">
    <property type="entry name" value="C12orf66_like"/>
    <property type="match status" value="1"/>
</dbReference>
<evidence type="ECO:0000313" key="1">
    <source>
        <dbReference type="EMBL" id="KAJ8912135.1"/>
    </source>
</evidence>
<proteinExistence type="predicted"/>
<dbReference type="GO" id="GO:0034198">
    <property type="term" value="P:cellular response to amino acid starvation"/>
    <property type="evidence" value="ECO:0007669"/>
    <property type="project" value="TreeGrafter"/>
</dbReference>
<sequence length="89" mass="10263">RSPPQLEMILKMISDTASELMVLDKIIYKFSSQEQCTYILVAVEPNIYLVILFGNKKSERDSYISNFVNDLCTNLRCTKVFIGLRNPLK</sequence>
<gene>
    <name evidence="1" type="ORF">NQ315_013184</name>
</gene>
<comment type="caution">
    <text evidence="1">The sequence shown here is derived from an EMBL/GenBank/DDBJ whole genome shotgun (WGS) entry which is preliminary data.</text>
</comment>
<dbReference type="SUPFAM" id="SSF160651">
    <property type="entry name" value="FLJ32549 C-terminal domain-like"/>
    <property type="match status" value="1"/>
</dbReference>
<organism evidence="1 2">
    <name type="scientific">Exocentrus adspersus</name>
    <dbReference type="NCBI Taxonomy" id="1586481"/>
    <lineage>
        <taxon>Eukaryota</taxon>
        <taxon>Metazoa</taxon>
        <taxon>Ecdysozoa</taxon>
        <taxon>Arthropoda</taxon>
        <taxon>Hexapoda</taxon>
        <taxon>Insecta</taxon>
        <taxon>Pterygota</taxon>
        <taxon>Neoptera</taxon>
        <taxon>Endopterygota</taxon>
        <taxon>Coleoptera</taxon>
        <taxon>Polyphaga</taxon>
        <taxon>Cucujiformia</taxon>
        <taxon>Chrysomeloidea</taxon>
        <taxon>Cerambycidae</taxon>
        <taxon>Lamiinae</taxon>
        <taxon>Acanthocinini</taxon>
        <taxon>Exocentrus</taxon>
    </lineage>
</organism>
<reference evidence="1 2" key="1">
    <citation type="journal article" date="2023" name="Insect Mol. Biol.">
        <title>Genome sequencing provides insights into the evolution of gene families encoding plant cell wall-degrading enzymes in longhorned beetles.</title>
        <authorList>
            <person name="Shin N.R."/>
            <person name="Okamura Y."/>
            <person name="Kirsch R."/>
            <person name="Pauchet Y."/>
        </authorList>
    </citation>
    <scope>NUCLEOTIDE SEQUENCE [LARGE SCALE GENOMIC DNA]</scope>
    <source>
        <strain evidence="1">EAD_L_NR</strain>
    </source>
</reference>
<protein>
    <submittedName>
        <fullName evidence="1">Uncharacterized protein</fullName>
    </submittedName>
</protein>
<dbReference type="GO" id="GO:0042149">
    <property type="term" value="P:cellular response to glucose starvation"/>
    <property type="evidence" value="ECO:0007669"/>
    <property type="project" value="TreeGrafter"/>
</dbReference>
<evidence type="ECO:0000313" key="2">
    <source>
        <dbReference type="Proteomes" id="UP001159042"/>
    </source>
</evidence>
<dbReference type="GO" id="GO:1904262">
    <property type="term" value="P:negative regulation of TORC1 signaling"/>
    <property type="evidence" value="ECO:0007669"/>
    <property type="project" value="TreeGrafter"/>
</dbReference>
<dbReference type="PANTHER" id="PTHR31581">
    <property type="entry name" value="KICSTOR COMPLEX PROTEIN C12ORF66"/>
    <property type="match status" value="1"/>
</dbReference>
<dbReference type="Gene3D" id="3.30.450.240">
    <property type="match status" value="1"/>
</dbReference>
<feature type="non-terminal residue" evidence="1">
    <location>
        <position position="1"/>
    </location>
</feature>
<keyword evidence="2" id="KW-1185">Reference proteome</keyword>
<accession>A0AAV8VD81</accession>
<dbReference type="EMBL" id="JANEYG010000144">
    <property type="protein sequence ID" value="KAJ8912135.1"/>
    <property type="molecule type" value="Genomic_DNA"/>
</dbReference>
<dbReference type="GO" id="GO:0061462">
    <property type="term" value="P:protein localization to lysosome"/>
    <property type="evidence" value="ECO:0007669"/>
    <property type="project" value="TreeGrafter"/>
</dbReference>
<dbReference type="Proteomes" id="UP001159042">
    <property type="component" value="Unassembled WGS sequence"/>
</dbReference>
<dbReference type="InterPro" id="IPR018544">
    <property type="entry name" value="KICS_2"/>
</dbReference>
<dbReference type="PANTHER" id="PTHR31581:SF1">
    <property type="entry name" value="KICSTOR SUBUNIT 2"/>
    <property type="match status" value="1"/>
</dbReference>
<name>A0AAV8VD81_9CUCU</name>
<dbReference type="AlphaFoldDB" id="A0AAV8VD81"/>